<evidence type="ECO:0000313" key="3">
    <source>
        <dbReference type="Proteomes" id="UP000821853"/>
    </source>
</evidence>
<accession>A0A9J6GN38</accession>
<dbReference type="OrthoDB" id="6433342at2759"/>
<sequence length="226" mass="25693">MEAAERRATSGEPRLPPARLAGPENRARAPPPGEMQRRQSLIPQRRPSRISRERIVTNCLLYQNVGELQHMIKQSAKERLHLERQVAQLHQRAPPKKEGTPVDRPKSAILLFRLTPFPRKLGRWDVAPSPRTRNPRRRPLAERVFFLCRTAAPGGEAELASRLGQQEHGGFSARLVGCVRTKALRAATDFSRVGKHRLEKATTKEGEEARGIEWVMTVFWAVLEVW</sequence>
<feature type="region of interest" description="Disordered" evidence="1">
    <location>
        <begin position="1"/>
        <end position="49"/>
    </location>
</feature>
<protein>
    <submittedName>
        <fullName evidence="2">Uncharacterized protein</fullName>
    </submittedName>
</protein>
<keyword evidence="3" id="KW-1185">Reference proteome</keyword>
<dbReference type="AlphaFoldDB" id="A0A9J6GN38"/>
<name>A0A9J6GN38_HAELO</name>
<evidence type="ECO:0000256" key="1">
    <source>
        <dbReference type="SAM" id="MobiDB-lite"/>
    </source>
</evidence>
<dbReference type="VEuPathDB" id="VectorBase:HLOH_043492"/>
<gene>
    <name evidence="2" type="ORF">HPB48_019392</name>
</gene>
<organism evidence="2 3">
    <name type="scientific">Haemaphysalis longicornis</name>
    <name type="common">Bush tick</name>
    <dbReference type="NCBI Taxonomy" id="44386"/>
    <lineage>
        <taxon>Eukaryota</taxon>
        <taxon>Metazoa</taxon>
        <taxon>Ecdysozoa</taxon>
        <taxon>Arthropoda</taxon>
        <taxon>Chelicerata</taxon>
        <taxon>Arachnida</taxon>
        <taxon>Acari</taxon>
        <taxon>Parasitiformes</taxon>
        <taxon>Ixodida</taxon>
        <taxon>Ixodoidea</taxon>
        <taxon>Ixodidae</taxon>
        <taxon>Haemaphysalinae</taxon>
        <taxon>Haemaphysalis</taxon>
    </lineage>
</organism>
<dbReference type="Proteomes" id="UP000821853">
    <property type="component" value="Unassembled WGS sequence"/>
</dbReference>
<dbReference type="EMBL" id="JABSTR010000008">
    <property type="protein sequence ID" value="KAH9376803.1"/>
    <property type="molecule type" value="Genomic_DNA"/>
</dbReference>
<evidence type="ECO:0000313" key="2">
    <source>
        <dbReference type="EMBL" id="KAH9376803.1"/>
    </source>
</evidence>
<reference evidence="2 3" key="1">
    <citation type="journal article" date="2020" name="Cell">
        <title>Large-Scale Comparative Analyses of Tick Genomes Elucidate Their Genetic Diversity and Vector Capacities.</title>
        <authorList>
            <consortium name="Tick Genome and Microbiome Consortium (TIGMIC)"/>
            <person name="Jia N."/>
            <person name="Wang J."/>
            <person name="Shi W."/>
            <person name="Du L."/>
            <person name="Sun Y."/>
            <person name="Zhan W."/>
            <person name="Jiang J.F."/>
            <person name="Wang Q."/>
            <person name="Zhang B."/>
            <person name="Ji P."/>
            <person name="Bell-Sakyi L."/>
            <person name="Cui X.M."/>
            <person name="Yuan T.T."/>
            <person name="Jiang B.G."/>
            <person name="Yang W.F."/>
            <person name="Lam T.T."/>
            <person name="Chang Q.C."/>
            <person name="Ding S.J."/>
            <person name="Wang X.J."/>
            <person name="Zhu J.G."/>
            <person name="Ruan X.D."/>
            <person name="Zhao L."/>
            <person name="Wei J.T."/>
            <person name="Ye R.Z."/>
            <person name="Que T.C."/>
            <person name="Du C.H."/>
            <person name="Zhou Y.H."/>
            <person name="Cheng J.X."/>
            <person name="Dai P.F."/>
            <person name="Guo W.B."/>
            <person name="Han X.H."/>
            <person name="Huang E.J."/>
            <person name="Li L.F."/>
            <person name="Wei W."/>
            <person name="Gao Y.C."/>
            <person name="Liu J.Z."/>
            <person name="Shao H.Z."/>
            <person name="Wang X."/>
            <person name="Wang C.C."/>
            <person name="Yang T.C."/>
            <person name="Huo Q.B."/>
            <person name="Li W."/>
            <person name="Chen H.Y."/>
            <person name="Chen S.E."/>
            <person name="Zhou L.G."/>
            <person name="Ni X.B."/>
            <person name="Tian J.H."/>
            <person name="Sheng Y."/>
            <person name="Liu T."/>
            <person name="Pan Y.S."/>
            <person name="Xia L.Y."/>
            <person name="Li J."/>
            <person name="Zhao F."/>
            <person name="Cao W.C."/>
        </authorList>
    </citation>
    <scope>NUCLEOTIDE SEQUENCE [LARGE SCALE GENOMIC DNA]</scope>
    <source>
        <strain evidence="2">HaeL-2018</strain>
    </source>
</reference>
<proteinExistence type="predicted"/>
<comment type="caution">
    <text evidence="2">The sequence shown here is derived from an EMBL/GenBank/DDBJ whole genome shotgun (WGS) entry which is preliminary data.</text>
</comment>